<sequence length="320" mass="36841">MFNDYVNNATTSLTLIRSVKRLQFPTLVICPRKADAVHLKSLIKDVQQALPEADTDTAQNLLRFAIAGFGFANFEKDLQRWSNETIANLTYLYKEWKGSRTDKEMFLLIFEHFGYTCEEIFLSCQQYSRDLNCCELFEFTYVMLRSRCLRLKTLYQEDVDETAKLTVWLRKVPSSLSLRKYQDRYPEIPSCEPATTVANYETAVLTPTTTYRCLPACVRDEVIIQMYASESMYGSKDSRAYMLDASYNELQYELYKETLRTSLPGFVSQVGGQGGLFLGASITTFVQLAVSFVQFLSRRCRRTMQDSQVKVTSYRTLGVC</sequence>
<evidence type="ECO:0000256" key="5">
    <source>
        <dbReference type="ARBA" id="ARBA00022692"/>
    </source>
</evidence>
<dbReference type="Gene3D" id="1.10.287.770">
    <property type="entry name" value="YojJ-like"/>
    <property type="match status" value="1"/>
</dbReference>
<evidence type="ECO:0000256" key="4">
    <source>
        <dbReference type="ARBA" id="ARBA00022461"/>
    </source>
</evidence>
<evidence type="ECO:0000256" key="10">
    <source>
        <dbReference type="ARBA" id="ARBA00023180"/>
    </source>
</evidence>
<evidence type="ECO:0000313" key="15">
    <source>
        <dbReference type="EMBL" id="VDD96870.1"/>
    </source>
</evidence>
<reference evidence="15 16" key="2">
    <citation type="submission" date="2018-10" db="EMBL/GenBank/DDBJ databases">
        <authorList>
            <consortium name="Pathogen Informatics"/>
        </authorList>
    </citation>
    <scope>NUCLEOTIDE SEQUENCE [LARGE SCALE GENOMIC DNA]</scope>
</reference>
<comment type="similarity">
    <text evidence="2 13">Belongs to the amiloride-sensitive sodium channel (TC 1.A.6) family.</text>
</comment>
<dbReference type="GO" id="GO:0016020">
    <property type="term" value="C:membrane"/>
    <property type="evidence" value="ECO:0007669"/>
    <property type="project" value="UniProtKB-SubCell"/>
</dbReference>
<evidence type="ECO:0000256" key="7">
    <source>
        <dbReference type="ARBA" id="ARBA00023053"/>
    </source>
</evidence>
<keyword evidence="16" id="KW-1185">Reference proteome</keyword>
<keyword evidence="6 14" id="KW-1133">Transmembrane helix</keyword>
<protein>
    <submittedName>
        <fullName evidence="17">Amiloride-sensitive sodium channel</fullName>
    </submittedName>
</protein>
<name>A0A0N4VN75_ENTVE</name>
<dbReference type="GO" id="GO:0005272">
    <property type="term" value="F:sodium channel activity"/>
    <property type="evidence" value="ECO:0007669"/>
    <property type="project" value="UniProtKB-KW"/>
</dbReference>
<dbReference type="AlphaFoldDB" id="A0A0N4VN75"/>
<evidence type="ECO:0000256" key="11">
    <source>
        <dbReference type="ARBA" id="ARBA00023201"/>
    </source>
</evidence>
<evidence type="ECO:0000256" key="2">
    <source>
        <dbReference type="ARBA" id="ARBA00007193"/>
    </source>
</evidence>
<keyword evidence="4 13" id="KW-0894">Sodium channel</keyword>
<keyword evidence="10" id="KW-0325">Glycoprotein</keyword>
<dbReference type="OrthoDB" id="5874059at2759"/>
<evidence type="ECO:0000313" key="17">
    <source>
        <dbReference type="WBParaSite" id="EVEC_0001242101-mRNA-1"/>
    </source>
</evidence>
<evidence type="ECO:0000256" key="8">
    <source>
        <dbReference type="ARBA" id="ARBA00023065"/>
    </source>
</evidence>
<dbReference type="Proteomes" id="UP000274131">
    <property type="component" value="Unassembled WGS sequence"/>
</dbReference>
<keyword evidence="3 13" id="KW-0813">Transport</keyword>
<organism evidence="17">
    <name type="scientific">Enterobius vermicularis</name>
    <name type="common">Human pinworm</name>
    <dbReference type="NCBI Taxonomy" id="51028"/>
    <lineage>
        <taxon>Eukaryota</taxon>
        <taxon>Metazoa</taxon>
        <taxon>Ecdysozoa</taxon>
        <taxon>Nematoda</taxon>
        <taxon>Chromadorea</taxon>
        <taxon>Rhabditida</taxon>
        <taxon>Spirurina</taxon>
        <taxon>Oxyuridomorpha</taxon>
        <taxon>Oxyuroidea</taxon>
        <taxon>Oxyuridae</taxon>
        <taxon>Enterobius</taxon>
    </lineage>
</organism>
<evidence type="ECO:0000256" key="12">
    <source>
        <dbReference type="ARBA" id="ARBA00023303"/>
    </source>
</evidence>
<reference evidence="17" key="1">
    <citation type="submission" date="2017-02" db="UniProtKB">
        <authorList>
            <consortium name="WormBaseParasite"/>
        </authorList>
    </citation>
    <scope>IDENTIFICATION</scope>
</reference>
<evidence type="ECO:0000256" key="13">
    <source>
        <dbReference type="RuleBase" id="RU000679"/>
    </source>
</evidence>
<dbReference type="WBParaSite" id="EVEC_0001242101-mRNA-1">
    <property type="protein sequence ID" value="EVEC_0001242101-mRNA-1"/>
    <property type="gene ID" value="EVEC_0001242101"/>
</dbReference>
<dbReference type="Pfam" id="PF00858">
    <property type="entry name" value="ASC"/>
    <property type="match status" value="2"/>
</dbReference>
<evidence type="ECO:0000256" key="14">
    <source>
        <dbReference type="SAM" id="Phobius"/>
    </source>
</evidence>
<keyword evidence="12 13" id="KW-0407">Ion channel</keyword>
<evidence type="ECO:0000256" key="6">
    <source>
        <dbReference type="ARBA" id="ARBA00022989"/>
    </source>
</evidence>
<dbReference type="EMBL" id="UXUI01012403">
    <property type="protein sequence ID" value="VDD96870.1"/>
    <property type="molecule type" value="Genomic_DNA"/>
</dbReference>
<keyword evidence="7" id="KW-0915">Sodium</keyword>
<dbReference type="InterPro" id="IPR001873">
    <property type="entry name" value="ENaC"/>
</dbReference>
<evidence type="ECO:0000313" key="16">
    <source>
        <dbReference type="Proteomes" id="UP000274131"/>
    </source>
</evidence>
<keyword evidence="5 13" id="KW-0812">Transmembrane</keyword>
<evidence type="ECO:0000256" key="9">
    <source>
        <dbReference type="ARBA" id="ARBA00023136"/>
    </source>
</evidence>
<evidence type="ECO:0000256" key="1">
    <source>
        <dbReference type="ARBA" id="ARBA00004141"/>
    </source>
</evidence>
<proteinExistence type="inferred from homology"/>
<comment type="subcellular location">
    <subcellularLocation>
        <location evidence="1">Membrane</location>
        <topology evidence="1">Multi-pass membrane protein</topology>
    </subcellularLocation>
</comment>
<accession>A0A0N4VN75</accession>
<keyword evidence="9 14" id="KW-0472">Membrane</keyword>
<evidence type="ECO:0000256" key="3">
    <source>
        <dbReference type="ARBA" id="ARBA00022448"/>
    </source>
</evidence>
<gene>
    <name evidence="15" type="ORF">EVEC_LOCUS11621</name>
</gene>
<keyword evidence="8 13" id="KW-0406">Ion transport</keyword>
<feature type="transmembrane region" description="Helical" evidence="14">
    <location>
        <begin position="276"/>
        <end position="296"/>
    </location>
</feature>
<keyword evidence="11 13" id="KW-0739">Sodium transport</keyword>